<dbReference type="GO" id="GO:0003700">
    <property type="term" value="F:DNA-binding transcription factor activity"/>
    <property type="evidence" value="ECO:0007669"/>
    <property type="project" value="InterPro"/>
</dbReference>
<evidence type="ECO:0000259" key="5">
    <source>
        <dbReference type="PROSITE" id="PS50931"/>
    </source>
</evidence>
<proteinExistence type="inferred from homology"/>
<sequence length="289" mass="32881">MTLDYYRIFYYVAKYKSFSKAAKILHNNQPNISRTMNNIESEFGCKLLVRSHSGITLTPEGEQLYEHVAIAIEQLYQGESEILSNKTLEHGHISIGVSETALNIFLLSKLEHFHKAYPHVKIKLSNHSSIQAVDALEKGIVDIAVVTSPINIKKPLHTTSLYCFEEILIGGKEYENLSNEILDIQQISQYPFITLGKNTSTYTYYSNLFLNHKIPFHTDLEVATADQIFPLVKHNLGIGFYPKELISKDSDIFEIQTNIKNPEREILLVQDTSRATNIATQKFIDTLSL</sequence>
<dbReference type="PROSITE" id="PS50931">
    <property type="entry name" value="HTH_LYSR"/>
    <property type="match status" value="1"/>
</dbReference>
<dbReference type="SUPFAM" id="SSF53850">
    <property type="entry name" value="Periplasmic binding protein-like II"/>
    <property type="match status" value="1"/>
</dbReference>
<accession>A0A395W6D7</accession>
<dbReference type="PANTHER" id="PTHR30126:SF64">
    <property type="entry name" value="HTH-TYPE TRANSCRIPTIONAL REGULATOR CITR"/>
    <property type="match status" value="1"/>
</dbReference>
<dbReference type="CDD" id="cd05466">
    <property type="entry name" value="PBP2_LTTR_substrate"/>
    <property type="match status" value="1"/>
</dbReference>
<name>A0A395W6D7_9FIRM</name>
<dbReference type="Proteomes" id="UP000265489">
    <property type="component" value="Unassembled WGS sequence"/>
</dbReference>
<dbReference type="SUPFAM" id="SSF46785">
    <property type="entry name" value="Winged helix' DNA-binding domain"/>
    <property type="match status" value="1"/>
</dbReference>
<gene>
    <name evidence="6" type="ORF">DWW32_07170</name>
</gene>
<protein>
    <submittedName>
        <fullName evidence="6">LysR family transcriptional regulator</fullName>
    </submittedName>
</protein>
<dbReference type="Gene3D" id="1.10.10.10">
    <property type="entry name" value="Winged helix-like DNA-binding domain superfamily/Winged helix DNA-binding domain"/>
    <property type="match status" value="1"/>
</dbReference>
<dbReference type="GO" id="GO:0000976">
    <property type="term" value="F:transcription cis-regulatory region binding"/>
    <property type="evidence" value="ECO:0007669"/>
    <property type="project" value="TreeGrafter"/>
</dbReference>
<evidence type="ECO:0000256" key="3">
    <source>
        <dbReference type="ARBA" id="ARBA00023125"/>
    </source>
</evidence>
<dbReference type="GeneID" id="66580024"/>
<evidence type="ECO:0000313" key="6">
    <source>
        <dbReference type="EMBL" id="RGU91230.1"/>
    </source>
</evidence>
<keyword evidence="4" id="KW-0804">Transcription</keyword>
<dbReference type="InterPro" id="IPR000847">
    <property type="entry name" value="LysR_HTH_N"/>
</dbReference>
<organism evidence="6 7">
    <name type="scientific">Holdemanella biformis</name>
    <dbReference type="NCBI Taxonomy" id="1735"/>
    <lineage>
        <taxon>Bacteria</taxon>
        <taxon>Bacillati</taxon>
        <taxon>Bacillota</taxon>
        <taxon>Erysipelotrichia</taxon>
        <taxon>Erysipelotrichales</taxon>
        <taxon>Erysipelotrichaceae</taxon>
        <taxon>Holdemanella</taxon>
    </lineage>
</organism>
<dbReference type="InterPro" id="IPR036390">
    <property type="entry name" value="WH_DNA-bd_sf"/>
</dbReference>
<evidence type="ECO:0000256" key="4">
    <source>
        <dbReference type="ARBA" id="ARBA00023163"/>
    </source>
</evidence>
<dbReference type="Pfam" id="PF00126">
    <property type="entry name" value="HTH_1"/>
    <property type="match status" value="1"/>
</dbReference>
<keyword evidence="3" id="KW-0238">DNA-binding</keyword>
<comment type="caution">
    <text evidence="6">The sequence shown here is derived from an EMBL/GenBank/DDBJ whole genome shotgun (WGS) entry which is preliminary data.</text>
</comment>
<reference evidence="6 7" key="1">
    <citation type="submission" date="2018-08" db="EMBL/GenBank/DDBJ databases">
        <title>A genome reference for cultivated species of the human gut microbiota.</title>
        <authorList>
            <person name="Zou Y."/>
            <person name="Xue W."/>
            <person name="Luo G."/>
        </authorList>
    </citation>
    <scope>NUCLEOTIDE SEQUENCE [LARGE SCALE GENOMIC DNA]</scope>
    <source>
        <strain evidence="6 7">AF15-20</strain>
    </source>
</reference>
<evidence type="ECO:0000256" key="1">
    <source>
        <dbReference type="ARBA" id="ARBA00009437"/>
    </source>
</evidence>
<dbReference type="RefSeq" id="WP_118325264.1">
    <property type="nucleotide sequence ID" value="NZ_JAQESM010000029.1"/>
</dbReference>
<dbReference type="Pfam" id="PF03466">
    <property type="entry name" value="LysR_substrate"/>
    <property type="match status" value="1"/>
</dbReference>
<feature type="domain" description="HTH lysR-type" evidence="5">
    <location>
        <begin position="1"/>
        <end position="58"/>
    </location>
</feature>
<dbReference type="EMBL" id="QRYQ01000012">
    <property type="protein sequence ID" value="RGU91230.1"/>
    <property type="molecule type" value="Genomic_DNA"/>
</dbReference>
<evidence type="ECO:0000313" key="7">
    <source>
        <dbReference type="Proteomes" id="UP000265489"/>
    </source>
</evidence>
<dbReference type="InterPro" id="IPR005119">
    <property type="entry name" value="LysR_subst-bd"/>
</dbReference>
<dbReference type="AlphaFoldDB" id="A0A395W6D7"/>
<keyword evidence="2" id="KW-0805">Transcription regulation</keyword>
<dbReference type="InterPro" id="IPR036388">
    <property type="entry name" value="WH-like_DNA-bd_sf"/>
</dbReference>
<dbReference type="Gene3D" id="3.40.190.290">
    <property type="match status" value="1"/>
</dbReference>
<dbReference type="PANTHER" id="PTHR30126">
    <property type="entry name" value="HTH-TYPE TRANSCRIPTIONAL REGULATOR"/>
    <property type="match status" value="1"/>
</dbReference>
<evidence type="ECO:0000256" key="2">
    <source>
        <dbReference type="ARBA" id="ARBA00023015"/>
    </source>
</evidence>
<comment type="similarity">
    <text evidence="1">Belongs to the LysR transcriptional regulatory family.</text>
</comment>